<evidence type="ECO:0000259" key="1">
    <source>
        <dbReference type="PROSITE" id="PS50043"/>
    </source>
</evidence>
<dbReference type="Pfam" id="PF00196">
    <property type="entry name" value="GerE"/>
    <property type="match status" value="1"/>
</dbReference>
<proteinExistence type="predicted"/>
<dbReference type="GO" id="GO:0003677">
    <property type="term" value="F:DNA binding"/>
    <property type="evidence" value="ECO:0007669"/>
    <property type="project" value="InterPro"/>
</dbReference>
<dbReference type="SUPFAM" id="SSF54593">
    <property type="entry name" value="Glyoxalase/Bleomycin resistance protein/Dihydroxybiphenyl dioxygenase"/>
    <property type="match status" value="1"/>
</dbReference>
<dbReference type="GO" id="GO:0006355">
    <property type="term" value="P:regulation of DNA-templated transcription"/>
    <property type="evidence" value="ECO:0007669"/>
    <property type="project" value="InterPro"/>
</dbReference>
<dbReference type="AlphaFoldDB" id="A0A1H2JGR4"/>
<feature type="domain" description="HTH luxR-type" evidence="1">
    <location>
        <begin position="1"/>
        <end position="55"/>
    </location>
</feature>
<accession>A0A1H2JGR4</accession>
<dbReference type="InterPro" id="IPR004360">
    <property type="entry name" value="Glyas_Fos-R_dOase_dom"/>
</dbReference>
<name>A0A1H2JGR4_9ACTN</name>
<sequence length="200" mass="21977">MLTPAEWRVVDAVRHGMTNRQIADRRGTSVEAVKYHVSNALAKLGLPDRRALRHWDGVPAGSALAVTNEGEDTMTTTDLRLGPIGQIARPTKDIERAVAWYRDVLGLPHLYTFGDLAFFDCGGTRLFLSAGDEGAGAEPSLLYFRVGDIQAAHRELTARGVVFTSAPHLIHRHDSGMEEWMALFTDVDDQLLALMAQVTP</sequence>
<dbReference type="PROSITE" id="PS51819">
    <property type="entry name" value="VOC"/>
    <property type="match status" value="1"/>
</dbReference>
<dbReference type="CDD" id="cd06587">
    <property type="entry name" value="VOC"/>
    <property type="match status" value="1"/>
</dbReference>
<dbReference type="STRING" id="419479.SAMN04488563_2684"/>
<dbReference type="InterPro" id="IPR016032">
    <property type="entry name" value="Sig_transdc_resp-reg_C-effctor"/>
</dbReference>
<dbReference type="EMBL" id="LT629791">
    <property type="protein sequence ID" value="SDU55613.1"/>
    <property type="molecule type" value="Genomic_DNA"/>
</dbReference>
<evidence type="ECO:0000313" key="3">
    <source>
        <dbReference type="EMBL" id="SDU55613.1"/>
    </source>
</evidence>
<gene>
    <name evidence="3" type="ORF">SAMN04488563_2684</name>
</gene>
<dbReference type="SUPFAM" id="SSF46894">
    <property type="entry name" value="C-terminal effector domain of the bipartite response regulators"/>
    <property type="match status" value="1"/>
</dbReference>
<dbReference type="Pfam" id="PF00903">
    <property type="entry name" value="Glyoxalase"/>
    <property type="match status" value="1"/>
</dbReference>
<keyword evidence="4" id="KW-1185">Reference proteome</keyword>
<dbReference type="PRINTS" id="PR00038">
    <property type="entry name" value="HTHLUXR"/>
</dbReference>
<dbReference type="InterPro" id="IPR036388">
    <property type="entry name" value="WH-like_DNA-bd_sf"/>
</dbReference>
<dbReference type="Proteomes" id="UP000182977">
    <property type="component" value="Chromosome I"/>
</dbReference>
<dbReference type="Gene3D" id="1.10.10.10">
    <property type="entry name" value="Winged helix-like DNA-binding domain superfamily/Winged helix DNA-binding domain"/>
    <property type="match status" value="1"/>
</dbReference>
<dbReference type="Gene3D" id="3.10.180.10">
    <property type="entry name" value="2,3-Dihydroxybiphenyl 1,2-Dioxygenase, domain 1"/>
    <property type="match status" value="1"/>
</dbReference>
<reference evidence="4" key="1">
    <citation type="submission" date="2016-10" db="EMBL/GenBank/DDBJ databases">
        <authorList>
            <person name="Varghese N."/>
            <person name="Submissions S."/>
        </authorList>
    </citation>
    <scope>NUCLEOTIDE SEQUENCE [LARGE SCALE GENOMIC DNA]</scope>
    <source>
        <strain evidence="4">DSM 45079</strain>
    </source>
</reference>
<evidence type="ECO:0000313" key="4">
    <source>
        <dbReference type="Proteomes" id="UP000182977"/>
    </source>
</evidence>
<dbReference type="CDD" id="cd06170">
    <property type="entry name" value="LuxR_C_like"/>
    <property type="match status" value="1"/>
</dbReference>
<dbReference type="InterPro" id="IPR029068">
    <property type="entry name" value="Glyas_Bleomycin-R_OHBP_Dase"/>
</dbReference>
<dbReference type="SMART" id="SM00421">
    <property type="entry name" value="HTH_LUXR"/>
    <property type="match status" value="1"/>
</dbReference>
<dbReference type="InterPro" id="IPR037523">
    <property type="entry name" value="VOC_core"/>
</dbReference>
<organism evidence="3 4">
    <name type="scientific">Jiangella alkaliphila</name>
    <dbReference type="NCBI Taxonomy" id="419479"/>
    <lineage>
        <taxon>Bacteria</taxon>
        <taxon>Bacillati</taxon>
        <taxon>Actinomycetota</taxon>
        <taxon>Actinomycetes</taxon>
        <taxon>Jiangellales</taxon>
        <taxon>Jiangellaceae</taxon>
        <taxon>Jiangella</taxon>
    </lineage>
</organism>
<dbReference type="PROSITE" id="PS50043">
    <property type="entry name" value="HTH_LUXR_2"/>
    <property type="match status" value="1"/>
</dbReference>
<evidence type="ECO:0000259" key="2">
    <source>
        <dbReference type="PROSITE" id="PS51819"/>
    </source>
</evidence>
<protein>
    <submittedName>
        <fullName evidence="3">Regulatory protein, luxR family</fullName>
    </submittedName>
</protein>
<feature type="domain" description="VOC" evidence="2">
    <location>
        <begin position="83"/>
        <end position="197"/>
    </location>
</feature>
<dbReference type="InterPro" id="IPR000792">
    <property type="entry name" value="Tscrpt_reg_LuxR_C"/>
</dbReference>